<protein>
    <submittedName>
        <fullName evidence="1">Uncharacterized protein</fullName>
    </submittedName>
</protein>
<proteinExistence type="predicted"/>
<reference evidence="1" key="2">
    <citation type="journal article" date="2015" name="Data Brief">
        <title>Shoot transcriptome of the giant reed, Arundo donax.</title>
        <authorList>
            <person name="Barrero R.A."/>
            <person name="Guerrero F.D."/>
            <person name="Moolhuijzen P."/>
            <person name="Goolsby J.A."/>
            <person name="Tidwell J."/>
            <person name="Bellgard S.E."/>
            <person name="Bellgard M.I."/>
        </authorList>
    </citation>
    <scope>NUCLEOTIDE SEQUENCE</scope>
    <source>
        <tissue evidence="1">Shoot tissue taken approximately 20 cm above the soil surface</tissue>
    </source>
</reference>
<reference evidence="1" key="1">
    <citation type="submission" date="2014-09" db="EMBL/GenBank/DDBJ databases">
        <authorList>
            <person name="Magalhaes I.L.F."/>
            <person name="Oliveira U."/>
            <person name="Santos F.R."/>
            <person name="Vidigal T.H.D.A."/>
            <person name="Brescovit A.D."/>
            <person name="Santos A.J."/>
        </authorList>
    </citation>
    <scope>NUCLEOTIDE SEQUENCE</scope>
    <source>
        <tissue evidence="1">Shoot tissue taken approximately 20 cm above the soil surface</tissue>
    </source>
</reference>
<evidence type="ECO:0000313" key="1">
    <source>
        <dbReference type="EMBL" id="JAD41336.1"/>
    </source>
</evidence>
<accession>A0A0A8ZRB8</accession>
<name>A0A0A8ZRB8_ARUDO</name>
<organism evidence="1">
    <name type="scientific">Arundo donax</name>
    <name type="common">Giant reed</name>
    <name type="synonym">Donax arundinaceus</name>
    <dbReference type="NCBI Taxonomy" id="35708"/>
    <lineage>
        <taxon>Eukaryota</taxon>
        <taxon>Viridiplantae</taxon>
        <taxon>Streptophyta</taxon>
        <taxon>Embryophyta</taxon>
        <taxon>Tracheophyta</taxon>
        <taxon>Spermatophyta</taxon>
        <taxon>Magnoliopsida</taxon>
        <taxon>Liliopsida</taxon>
        <taxon>Poales</taxon>
        <taxon>Poaceae</taxon>
        <taxon>PACMAD clade</taxon>
        <taxon>Arundinoideae</taxon>
        <taxon>Arundineae</taxon>
        <taxon>Arundo</taxon>
    </lineage>
</organism>
<sequence>MATAPSGRS</sequence>
<dbReference type="EMBL" id="GBRH01256559">
    <property type="protein sequence ID" value="JAD41336.1"/>
    <property type="molecule type" value="Transcribed_RNA"/>
</dbReference>